<organism evidence="2 3">
    <name type="scientific">Acinetobacter boissieri</name>
    <dbReference type="NCBI Taxonomy" id="1219383"/>
    <lineage>
        <taxon>Bacteria</taxon>
        <taxon>Pseudomonadati</taxon>
        <taxon>Pseudomonadota</taxon>
        <taxon>Gammaproteobacteria</taxon>
        <taxon>Moraxellales</taxon>
        <taxon>Moraxellaceae</taxon>
        <taxon>Acinetobacter</taxon>
    </lineage>
</organism>
<name>A0A1G6K4K9_9GAMM</name>
<protein>
    <recommendedName>
        <fullName evidence="1">YycE-like C-terminal domain-containing protein</fullName>
    </recommendedName>
</protein>
<dbReference type="EMBL" id="FMYL01000014">
    <property type="protein sequence ID" value="SDC25256.1"/>
    <property type="molecule type" value="Genomic_DNA"/>
</dbReference>
<sequence length="62" mass="7083">MLGKEGLNWHLELTQCSSHPISPQHTVDDLLVFYIPSKSDWIDSCEQVRISGFTQVSSFNPY</sequence>
<evidence type="ECO:0000313" key="3">
    <source>
        <dbReference type="Proteomes" id="UP000242501"/>
    </source>
</evidence>
<gene>
    <name evidence="2" type="ORF">SAMN05421733_1149</name>
</gene>
<dbReference type="Pfam" id="PF22659">
    <property type="entry name" value="YycE-like_C"/>
    <property type="match status" value="1"/>
</dbReference>
<dbReference type="Gene3D" id="3.10.180.10">
    <property type="entry name" value="2,3-Dihydroxybiphenyl 1,2-Dioxygenase, domain 1"/>
    <property type="match status" value="1"/>
</dbReference>
<proteinExistence type="predicted"/>
<dbReference type="InterPro" id="IPR029068">
    <property type="entry name" value="Glyas_Bleomycin-R_OHBP_Dase"/>
</dbReference>
<dbReference type="Proteomes" id="UP000242501">
    <property type="component" value="Unassembled WGS sequence"/>
</dbReference>
<dbReference type="InterPro" id="IPR058997">
    <property type="entry name" value="YycE-like_C"/>
</dbReference>
<keyword evidence="3" id="KW-1185">Reference proteome</keyword>
<accession>A0A1G6K4K9</accession>
<evidence type="ECO:0000313" key="2">
    <source>
        <dbReference type="EMBL" id="SDC25256.1"/>
    </source>
</evidence>
<dbReference type="AlphaFoldDB" id="A0A1G6K4K9"/>
<evidence type="ECO:0000259" key="1">
    <source>
        <dbReference type="Pfam" id="PF22659"/>
    </source>
</evidence>
<dbReference type="STRING" id="1219383.SAMN05421733_1149"/>
<reference evidence="3" key="1">
    <citation type="submission" date="2016-09" db="EMBL/GenBank/DDBJ databases">
        <authorList>
            <person name="Varghese N."/>
            <person name="Submissions S."/>
        </authorList>
    </citation>
    <scope>NUCLEOTIDE SEQUENCE [LARGE SCALE GENOMIC DNA]</scope>
    <source>
        <strain evidence="3">ANC 4422</strain>
    </source>
</reference>
<feature type="domain" description="YycE-like C-terminal" evidence="1">
    <location>
        <begin position="28"/>
        <end position="62"/>
    </location>
</feature>